<dbReference type="Gene3D" id="3.30.160.670">
    <property type="match status" value="1"/>
</dbReference>
<dbReference type="EMBL" id="JAOSLC020000003">
    <property type="protein sequence ID" value="MDD7914772.1"/>
    <property type="molecule type" value="Genomic_DNA"/>
</dbReference>
<dbReference type="Pfam" id="PF13590">
    <property type="entry name" value="DUF4136"/>
    <property type="match status" value="1"/>
</dbReference>
<name>A0ABT5S9H4_9FLAO</name>
<evidence type="ECO:0000313" key="2">
    <source>
        <dbReference type="EMBL" id="MDD7914772.1"/>
    </source>
</evidence>
<feature type="domain" description="DUF4136" evidence="1">
    <location>
        <begin position="2"/>
        <end position="146"/>
    </location>
</feature>
<comment type="caution">
    <text evidence="2">The sequence shown here is derived from an EMBL/GenBank/DDBJ whole genome shotgun (WGS) entry which is preliminary data.</text>
</comment>
<dbReference type="RefSeq" id="WP_265726129.1">
    <property type="nucleotide sequence ID" value="NZ_JAOSLC020000003.1"/>
</dbReference>
<evidence type="ECO:0000313" key="3">
    <source>
        <dbReference type="Proteomes" id="UP001151478"/>
    </source>
</evidence>
<proteinExistence type="predicted"/>
<dbReference type="Proteomes" id="UP001151478">
    <property type="component" value="Unassembled WGS sequence"/>
</dbReference>
<dbReference type="InterPro" id="IPR025411">
    <property type="entry name" value="DUF4136"/>
</dbReference>
<protein>
    <submittedName>
        <fullName evidence="2">DUF4136 domain-containing protein</fullName>
    </submittedName>
</protein>
<sequence length="148" mass="16868">MTDYDNKIDFSTFKTYNYFKNVGNDLSDLDIKRVIYSINKQLKVKGFAKSEKPDFYINVVSNVIEVENNNSIGIGVGNGGFGISGGLPIGSKKLLEEFKIEYVSSKTDEVIWEAFLKSKIKESRSPNDKELHYKEIIKQILNTYPPKK</sequence>
<evidence type="ECO:0000259" key="1">
    <source>
        <dbReference type="Pfam" id="PF13590"/>
    </source>
</evidence>
<gene>
    <name evidence="2" type="ORF">N5A56_010255</name>
</gene>
<organism evidence="2 3">
    <name type="scientific">Polaribacter ponticola</name>
    <dbReference type="NCBI Taxonomy" id="2978475"/>
    <lineage>
        <taxon>Bacteria</taxon>
        <taxon>Pseudomonadati</taxon>
        <taxon>Bacteroidota</taxon>
        <taxon>Flavobacteriia</taxon>
        <taxon>Flavobacteriales</taxon>
        <taxon>Flavobacteriaceae</taxon>
    </lineage>
</organism>
<keyword evidence="3" id="KW-1185">Reference proteome</keyword>
<reference evidence="2" key="1">
    <citation type="submission" date="2023-02" db="EMBL/GenBank/DDBJ databases">
        <title>Polaribacter ponticola sp. nov., isolated from seawater.</title>
        <authorList>
            <person name="Baek J.H."/>
            <person name="Kim J.M."/>
            <person name="Choi D.G."/>
            <person name="Jeon C.O."/>
        </authorList>
    </citation>
    <scope>NUCLEOTIDE SEQUENCE</scope>
    <source>
        <strain evidence="2">MSW5</strain>
    </source>
</reference>
<accession>A0ABT5S9H4</accession>